<dbReference type="EMBL" id="APOJ01000022">
    <property type="protein sequence ID" value="ENU27342.1"/>
    <property type="molecule type" value="Genomic_DNA"/>
</dbReference>
<name>A0ABP2TYQ0_9GAMM</name>
<dbReference type="InterPro" id="IPR017853">
    <property type="entry name" value="GH"/>
</dbReference>
<reference evidence="2 3" key="2">
    <citation type="journal article" date="2016" name="Int. J. Syst. Evol. Microbiol.">
        <title>Taxonomy of haemolytic and/or proteolytic strains of the genus Acinetobacter with the proposal of Acinetobacter courvalinii sp. nov. (genomic species 14 sensu Bouvet &amp; Jeanjean), Acinetobacter dispersus sp. nov. (genomic species 17), Acinetobacter modestus sp. nov., Acinetobacter proteolyticus sp. nov. and Acinetobacter vivianii sp. nov.</title>
        <authorList>
            <person name="Nemec A."/>
            <person name="Radolfova-Krizova L."/>
            <person name="Maixnerova M."/>
            <person name="Vrestiakova E."/>
            <person name="Jezek P."/>
            <person name="Sedo O."/>
        </authorList>
    </citation>
    <scope>NUCLEOTIDE SEQUENCE [LARGE SCALE GENOMIC DNA]</scope>
    <source>
        <strain evidence="2 3">NIPH 236</strain>
    </source>
</reference>
<evidence type="ECO:0008006" key="4">
    <source>
        <dbReference type="Google" id="ProtNLM"/>
    </source>
</evidence>
<keyword evidence="1" id="KW-0732">Signal</keyword>
<gene>
    <name evidence="2" type="ORF">F992_01456</name>
</gene>
<feature type="signal peptide" evidence="1">
    <location>
        <begin position="1"/>
        <end position="19"/>
    </location>
</feature>
<evidence type="ECO:0000313" key="2">
    <source>
        <dbReference type="EMBL" id="ENU27342.1"/>
    </source>
</evidence>
<dbReference type="InterPro" id="IPR021488">
    <property type="entry name" value="DUF3142"/>
</dbReference>
<comment type="caution">
    <text evidence="2">The sequence shown here is derived from an EMBL/GenBank/DDBJ whole genome shotgun (WGS) entry which is preliminary data.</text>
</comment>
<evidence type="ECO:0000256" key="1">
    <source>
        <dbReference type="SAM" id="SignalP"/>
    </source>
</evidence>
<dbReference type="GeneID" id="92834864"/>
<dbReference type="SUPFAM" id="SSF51445">
    <property type="entry name" value="(Trans)glycosidases"/>
    <property type="match status" value="1"/>
</dbReference>
<accession>A0ABP2TYQ0</accession>
<feature type="chain" id="PRO_5046573357" description="DUF3142 domain-containing protein" evidence="1">
    <location>
        <begin position="20"/>
        <end position="245"/>
    </location>
</feature>
<dbReference type="Pfam" id="PF11340">
    <property type="entry name" value="DUF3142"/>
    <property type="match status" value="1"/>
</dbReference>
<keyword evidence="3" id="KW-1185">Reference proteome</keyword>
<evidence type="ECO:0000313" key="3">
    <source>
        <dbReference type="Proteomes" id="UP000013190"/>
    </source>
</evidence>
<protein>
    <recommendedName>
        <fullName evidence="4">DUF3142 domain-containing protein</fullName>
    </recommendedName>
</protein>
<proteinExistence type="predicted"/>
<dbReference type="Proteomes" id="UP000013190">
    <property type="component" value="Unassembled WGS sequence"/>
</dbReference>
<dbReference type="RefSeq" id="WP_004661366.1">
    <property type="nucleotide sequence ID" value="NZ_BMDV01000002.1"/>
</dbReference>
<reference evidence="3" key="1">
    <citation type="submission" date="2013-02" db="EMBL/GenBank/DDBJ databases">
        <title>The Genome Sequence of Acinetobacter sp. NIPH 236.</title>
        <authorList>
            <consortium name="The Broad Institute Genome Sequencing Platform"/>
            <consortium name="The Broad Institute Genome Sequencing Center for Infectious Disease"/>
            <person name="Cerqueira G."/>
            <person name="Feldgarden M."/>
            <person name="Courvalin P."/>
            <person name="Perichon B."/>
            <person name="Grillot-Courvalin C."/>
            <person name="Clermont D."/>
            <person name="Rocha E."/>
            <person name="Yoon E.-J."/>
            <person name="Nemec A."/>
            <person name="Walker B."/>
            <person name="Young S.K."/>
            <person name="Zeng Q."/>
            <person name="Gargeya S."/>
            <person name="Fitzgerald M."/>
            <person name="Haas B."/>
            <person name="Abouelleil A."/>
            <person name="Alvarado L."/>
            <person name="Arachchi H.M."/>
            <person name="Berlin A.M."/>
            <person name="Chapman S.B."/>
            <person name="Dewar J."/>
            <person name="Goldberg J."/>
            <person name="Griggs A."/>
            <person name="Gujja S."/>
            <person name="Hansen M."/>
            <person name="Howarth C."/>
            <person name="Imamovic A."/>
            <person name="Larimer J."/>
            <person name="McCowan C."/>
            <person name="Murphy C."/>
            <person name="Neiman D."/>
            <person name="Pearson M."/>
            <person name="Priest M."/>
            <person name="Roberts A."/>
            <person name="Saif S."/>
            <person name="Shea T."/>
            <person name="Sisk P."/>
            <person name="Sykes S."/>
            <person name="Wortman J."/>
            <person name="Nusbaum C."/>
            <person name="Birren B."/>
        </authorList>
    </citation>
    <scope>NUCLEOTIDE SEQUENCE [LARGE SCALE GENOMIC DNA]</scope>
    <source>
        <strain evidence="3">NIPH 236</strain>
    </source>
</reference>
<organism evidence="2 3">
    <name type="scientific">Acinetobacter modestus</name>
    <dbReference type="NCBI Taxonomy" id="1776740"/>
    <lineage>
        <taxon>Bacteria</taxon>
        <taxon>Pseudomonadati</taxon>
        <taxon>Pseudomonadota</taxon>
        <taxon>Gammaproteobacteria</taxon>
        <taxon>Moraxellales</taxon>
        <taxon>Moraxellaceae</taxon>
        <taxon>Acinetobacter</taxon>
    </lineage>
</organism>
<sequence>MLKWLKVIIFTFFIFNLFACQPAQSTTPTIDANHFDSFWIWGNIQSTPYLSKAKELYILQGEIRYSKQKHSSILIPQGVCILKLPRQKIWLVFRTHHLAWNEQNYQTVFKRLEHWRNQGNQVQGIQIDFDSRTHDLKEYALFLESFRKRLPPSYQLSITGLLDWTNFKDQKTLTILRNNISELVIQTYQGTTTIPNYPQYLKRISAMQLPYKIGFVQNGLHQNNSNDFNDPHFKGYVIFLLRSKT</sequence>